<evidence type="ECO:0000313" key="1">
    <source>
        <dbReference type="EMBL" id="SVD21507.1"/>
    </source>
</evidence>
<sequence>TVRFQSWGAHQVVGWLLKLTDLDTGLILEAAEADETGPFDAFCDRRTAAHLDLSGWPQSGKVSVDTLVGDRLDMVYDGIHSKDGEAINYDVYPLYDAPGVEAPLGTGKMVFRHGDMETRLDFGVDAESELIPMRVIG</sequence>
<name>A0A382TJ35_9ZZZZ</name>
<dbReference type="EMBL" id="UINC01136626">
    <property type="protein sequence ID" value="SVD21507.1"/>
    <property type="molecule type" value="Genomic_DNA"/>
</dbReference>
<proteinExistence type="predicted"/>
<accession>A0A382TJ35</accession>
<feature type="non-terminal residue" evidence="1">
    <location>
        <position position="1"/>
    </location>
</feature>
<protein>
    <submittedName>
        <fullName evidence="1">Uncharacterized protein</fullName>
    </submittedName>
</protein>
<organism evidence="1">
    <name type="scientific">marine metagenome</name>
    <dbReference type="NCBI Taxonomy" id="408172"/>
    <lineage>
        <taxon>unclassified sequences</taxon>
        <taxon>metagenomes</taxon>
        <taxon>ecological metagenomes</taxon>
    </lineage>
</organism>
<reference evidence="1" key="1">
    <citation type="submission" date="2018-05" db="EMBL/GenBank/DDBJ databases">
        <authorList>
            <person name="Lanie J.A."/>
            <person name="Ng W.-L."/>
            <person name="Kazmierczak K.M."/>
            <person name="Andrzejewski T.M."/>
            <person name="Davidsen T.M."/>
            <person name="Wayne K.J."/>
            <person name="Tettelin H."/>
            <person name="Glass J.I."/>
            <person name="Rusch D."/>
            <person name="Podicherti R."/>
            <person name="Tsui H.-C.T."/>
            <person name="Winkler M.E."/>
        </authorList>
    </citation>
    <scope>NUCLEOTIDE SEQUENCE</scope>
</reference>
<gene>
    <name evidence="1" type="ORF">METZ01_LOCUS374361</name>
</gene>
<dbReference type="AlphaFoldDB" id="A0A382TJ35"/>